<protein>
    <submittedName>
        <fullName evidence="2">Uncharacterized protein</fullName>
    </submittedName>
</protein>
<organism evidence="1 2">
    <name type="scientific">Ascaris lumbricoides</name>
    <name type="common">Giant roundworm</name>
    <dbReference type="NCBI Taxonomy" id="6252"/>
    <lineage>
        <taxon>Eukaryota</taxon>
        <taxon>Metazoa</taxon>
        <taxon>Ecdysozoa</taxon>
        <taxon>Nematoda</taxon>
        <taxon>Chromadorea</taxon>
        <taxon>Rhabditida</taxon>
        <taxon>Spirurina</taxon>
        <taxon>Ascaridomorpha</taxon>
        <taxon>Ascaridoidea</taxon>
        <taxon>Ascarididae</taxon>
        <taxon>Ascaris</taxon>
    </lineage>
</organism>
<proteinExistence type="predicted"/>
<dbReference type="Proteomes" id="UP000036681">
    <property type="component" value="Unplaced"/>
</dbReference>
<evidence type="ECO:0000313" key="1">
    <source>
        <dbReference type="Proteomes" id="UP000036681"/>
    </source>
</evidence>
<evidence type="ECO:0000313" key="2">
    <source>
        <dbReference type="WBParaSite" id="ALUE_0000926301-mRNA-1"/>
    </source>
</evidence>
<accession>A0A9J2PIE6</accession>
<dbReference type="AlphaFoldDB" id="A0A9J2PIE6"/>
<sequence length="68" mass="7979">MLNVLGAFVVSWKRRNATSEKFEVTLRLSKNENGRIDFASQLLGDLSMVRKDFSFRIYHKLIHDRHVS</sequence>
<name>A0A9J2PIE6_ASCLU</name>
<dbReference type="WBParaSite" id="ALUE_0000926301-mRNA-1">
    <property type="protein sequence ID" value="ALUE_0000926301-mRNA-1"/>
    <property type="gene ID" value="ALUE_0000926301"/>
</dbReference>
<keyword evidence="1" id="KW-1185">Reference proteome</keyword>
<reference evidence="2" key="1">
    <citation type="submission" date="2023-03" db="UniProtKB">
        <authorList>
            <consortium name="WormBaseParasite"/>
        </authorList>
    </citation>
    <scope>IDENTIFICATION</scope>
</reference>